<evidence type="ECO:0000256" key="4">
    <source>
        <dbReference type="ARBA" id="ARBA00023242"/>
    </source>
</evidence>
<dbReference type="GO" id="GO:0016973">
    <property type="term" value="P:poly(A)+ mRNA export from nucleus"/>
    <property type="evidence" value="ECO:0007669"/>
    <property type="project" value="TreeGrafter"/>
</dbReference>
<reference evidence="6 7" key="1">
    <citation type="submission" date="2015-12" db="EMBL/GenBank/DDBJ databases">
        <title>The genome of Folsomia candida.</title>
        <authorList>
            <person name="Faddeeva A."/>
            <person name="Derks M.F."/>
            <person name="Anvar Y."/>
            <person name="Smit S."/>
            <person name="Van Straalen N."/>
            <person name="Roelofs D."/>
        </authorList>
    </citation>
    <scope>NUCLEOTIDE SEQUENCE [LARGE SCALE GENOMIC DNA]</scope>
    <source>
        <strain evidence="6 7">VU population</strain>
        <tissue evidence="6">Whole body</tissue>
    </source>
</reference>
<evidence type="ECO:0000256" key="2">
    <source>
        <dbReference type="ARBA" id="ARBA00010186"/>
    </source>
</evidence>
<keyword evidence="5" id="KW-0811">Translocation</keyword>
<dbReference type="STRING" id="158441.A0A226DEW2"/>
<comment type="similarity">
    <text evidence="2 5">Belongs to the nucleoporin interacting component (NIC) family.</text>
</comment>
<evidence type="ECO:0000313" key="7">
    <source>
        <dbReference type="Proteomes" id="UP000198287"/>
    </source>
</evidence>
<dbReference type="PANTHER" id="PTHR11225:SF4">
    <property type="entry name" value="NUCLEAR PORE COMPLEX PROTEIN NUP93"/>
    <property type="match status" value="1"/>
</dbReference>
<dbReference type="GO" id="GO:0006606">
    <property type="term" value="P:protein import into nucleus"/>
    <property type="evidence" value="ECO:0007669"/>
    <property type="project" value="TreeGrafter"/>
</dbReference>
<dbReference type="OrthoDB" id="1918363at2759"/>
<comment type="subcellular location">
    <subcellularLocation>
        <location evidence="1 5">Nucleus</location>
        <location evidence="1 5">Nuclear pore complex</location>
    </subcellularLocation>
</comment>
<keyword evidence="7" id="KW-1185">Reference proteome</keyword>
<proteinExistence type="inferred from homology"/>
<dbReference type="GO" id="GO:0005643">
    <property type="term" value="C:nuclear pore"/>
    <property type="evidence" value="ECO:0007669"/>
    <property type="project" value="UniProtKB-SubCell"/>
</dbReference>
<evidence type="ECO:0000313" key="6">
    <source>
        <dbReference type="EMBL" id="OXA43709.1"/>
    </source>
</evidence>
<dbReference type="PANTHER" id="PTHR11225">
    <property type="entry name" value="NUCLEAR PORE COMPLEX PROTEIN NUP93 NUCLEOPORIN NUP93 DEAD EYE PROTEIN"/>
    <property type="match status" value="1"/>
</dbReference>
<dbReference type="OMA" id="LLMCGQF"/>
<dbReference type="Proteomes" id="UP000198287">
    <property type="component" value="Unassembled WGS sequence"/>
</dbReference>
<name>A0A226DEW2_FOLCA</name>
<comment type="caution">
    <text evidence="6">The sequence shown here is derived from an EMBL/GenBank/DDBJ whole genome shotgun (WGS) entry which is preliminary data.</text>
</comment>
<evidence type="ECO:0000256" key="3">
    <source>
        <dbReference type="ARBA" id="ARBA00023132"/>
    </source>
</evidence>
<organism evidence="6 7">
    <name type="scientific">Folsomia candida</name>
    <name type="common">Springtail</name>
    <dbReference type="NCBI Taxonomy" id="158441"/>
    <lineage>
        <taxon>Eukaryota</taxon>
        <taxon>Metazoa</taxon>
        <taxon>Ecdysozoa</taxon>
        <taxon>Arthropoda</taxon>
        <taxon>Hexapoda</taxon>
        <taxon>Collembola</taxon>
        <taxon>Entomobryomorpha</taxon>
        <taxon>Isotomoidea</taxon>
        <taxon>Isotomidae</taxon>
        <taxon>Proisotominae</taxon>
        <taxon>Folsomia</taxon>
    </lineage>
</organism>
<accession>A0A226DEW2</accession>
<sequence length="816" mass="92510">MEGSVDFNDILQQATQLTAEIESTRELPRVQRNLRQVMEAGQQLLERITRDGPRFDAETKAAVFLGTKGVDVTKLSERLDPINIGSTMEAHEPVSEVDLEDFLRNERMNAMCAIVEVTSASILEEIQDKINMRLHEDWRREKEEISTRLSGSLKSLQFEKVMYDYKPDPVSPLSQTELTYAHEINQYNNTILMGLPRPNLVERLQLAAKNSGDTNAQELWNTVSAMMSSLPVDTTDNVQRRRSSEQFTNLMMTRAKRLLEKNFFTRLQTEVWSNIGEYKLGGVPSVTQLVKSYISMRGLDSQVGLNIAAGNVGALWLITYLLLRCGKAADAAVYMRDQVCNNETAKLLEEYDKSGSTYLPFETESKIRLEYRRALKNSTRDPYKKAVYCILGGCNVEEDLTDVAVRLDDYIWLKLSIVRHNPDQRYVVDYVTYFGFQRLIHEQYGEVHFDAFKQPYVYAQALLLTGQFEAAVDFMSRIGSMLTHAIHIAVALHESNLLIISTAKAPMLSSAGTNFPDLSAINFSKLVVTFARSLEGSNARGALNYLYLLKNVKDEYGHDLFSICVGDMILESRDFDVFGVVRADGCKDPGLLEKMGIPAQPIIVRCAIESENNGLLEDSVVLFDLAGDTDRTLKTLCRIIAQNMTKIPLPDSARQRVQRLAIAYAERFQNHPPKLLKDPNLLTTFFMLVDFLTFFDTVFSKHVDSALSIIQRLKVIPMDRSQVEKCVKDFHLFPSEIRDNIPSIVSAAMEVIHLKFKSIKTSRKNSFAAPEVAKTEVFLNELRTKAHAIVTFCGMIPYFMTNDIYIKIIQIEVQMN</sequence>
<keyword evidence="4 5" id="KW-0539">Nucleus</keyword>
<evidence type="ECO:0000256" key="1">
    <source>
        <dbReference type="ARBA" id="ARBA00004567"/>
    </source>
</evidence>
<keyword evidence="3 5" id="KW-0906">Nuclear pore complex</keyword>
<keyword evidence="5" id="KW-0509">mRNA transport</keyword>
<keyword evidence="5" id="KW-0472">Membrane</keyword>
<dbReference type="AlphaFoldDB" id="A0A226DEW2"/>
<keyword evidence="5" id="KW-0813">Transport</keyword>
<evidence type="ECO:0000256" key="5">
    <source>
        <dbReference type="RuleBase" id="RU364035"/>
    </source>
</evidence>
<dbReference type="GO" id="GO:0017056">
    <property type="term" value="F:structural constituent of nuclear pore"/>
    <property type="evidence" value="ECO:0007669"/>
    <property type="project" value="InterPro"/>
</dbReference>
<dbReference type="EMBL" id="LNIX01000021">
    <property type="protein sequence ID" value="OXA43709.1"/>
    <property type="molecule type" value="Genomic_DNA"/>
</dbReference>
<dbReference type="Pfam" id="PF04097">
    <property type="entry name" value="Nic96"/>
    <property type="match status" value="1"/>
</dbReference>
<protein>
    <recommendedName>
        <fullName evidence="5">Nuclear pore protein</fullName>
    </recommendedName>
</protein>
<keyword evidence="5" id="KW-0653">Protein transport</keyword>
<dbReference type="InterPro" id="IPR007231">
    <property type="entry name" value="Nucleoporin_int_Nup93/Nic96"/>
</dbReference>
<gene>
    <name evidence="6" type="ORF">Fcan01_21426</name>
</gene>